<evidence type="ECO:0000313" key="2">
    <source>
        <dbReference type="Proteomes" id="UP000192343"/>
    </source>
</evidence>
<sequence length="365" mass="40948">MMRDSLVLKSLERTGSRHGREIVLSFTASIPGEMPGEWIHLPSLNRVRLKPVKGRDADASTARIKGLGRDALQRGDRFIPLNSPGVSSKRFFGYLDFRPRLPLSGEFERQREKVRFRVSAAPEKGAGIVLLEFLRPLDLVAGESVNLGEGRFTPLTVHCYRKISRDTIPFKAQGWMPKSGAEVPEGTLKSAETFGDFLFFSPWLEWVRGELQAESRKEGGLETGRISSLLGLPPYMIPDLLSLLARKNWFYPRKGILLDAGWDYSSSLSPMSRGILGQLRSEGFLMEKIAGSPRHQALQLLVRTGLAVEIEAGLFMESKYQTEVYQKVAEIRSQDPDTGLSEIARRTGLKKRLLISLLQYGDEKE</sequence>
<dbReference type="AlphaFoldDB" id="A0A1Y1RWF4"/>
<gene>
    <name evidence="1" type="ORF">B4O97_12600</name>
</gene>
<dbReference type="RefSeq" id="WP_083051311.1">
    <property type="nucleotide sequence ID" value="NZ_MWQY01000013.1"/>
</dbReference>
<dbReference type="EMBL" id="MWQY01000013">
    <property type="protein sequence ID" value="ORC34475.1"/>
    <property type="molecule type" value="Genomic_DNA"/>
</dbReference>
<dbReference type="STRING" id="1963862.B4O97_12600"/>
<reference evidence="1 2" key="1">
    <citation type="submission" date="2017-03" db="EMBL/GenBank/DDBJ databases">
        <title>Draft Genome sequence of Marispirochaeta sp. strain JC444.</title>
        <authorList>
            <person name="Shivani Y."/>
            <person name="Subhash Y."/>
            <person name="Sasikala C."/>
            <person name="Ramana C."/>
        </authorList>
    </citation>
    <scope>NUCLEOTIDE SEQUENCE [LARGE SCALE GENOMIC DNA]</scope>
    <source>
        <strain evidence="1 2">JC444</strain>
    </source>
</reference>
<dbReference type="OrthoDB" id="9786864at2"/>
<dbReference type="Proteomes" id="UP000192343">
    <property type="component" value="Unassembled WGS sequence"/>
</dbReference>
<name>A0A1Y1RWF4_9SPIO</name>
<organism evidence="1 2">
    <name type="scientific">Marispirochaeta aestuarii</name>
    <dbReference type="NCBI Taxonomy" id="1963862"/>
    <lineage>
        <taxon>Bacteria</taxon>
        <taxon>Pseudomonadati</taxon>
        <taxon>Spirochaetota</taxon>
        <taxon>Spirochaetia</taxon>
        <taxon>Spirochaetales</taxon>
        <taxon>Spirochaetaceae</taxon>
        <taxon>Marispirochaeta</taxon>
    </lineage>
</organism>
<evidence type="ECO:0000313" key="1">
    <source>
        <dbReference type="EMBL" id="ORC34475.1"/>
    </source>
</evidence>
<protein>
    <recommendedName>
        <fullName evidence="3">Translation elongation factor SelB winged helix type 3 domain-containing protein</fullName>
    </recommendedName>
</protein>
<evidence type="ECO:0008006" key="3">
    <source>
        <dbReference type="Google" id="ProtNLM"/>
    </source>
</evidence>
<proteinExistence type="predicted"/>
<accession>A0A1Y1RWF4</accession>
<comment type="caution">
    <text evidence="1">The sequence shown here is derived from an EMBL/GenBank/DDBJ whole genome shotgun (WGS) entry which is preliminary data.</text>
</comment>
<keyword evidence="2" id="KW-1185">Reference proteome</keyword>